<evidence type="ECO:0000259" key="6">
    <source>
        <dbReference type="Pfam" id="PF00324"/>
    </source>
</evidence>
<dbReference type="PANTHER" id="PTHR42770:SF16">
    <property type="entry name" value="AMINO ACID PERMEASE"/>
    <property type="match status" value="1"/>
</dbReference>
<comment type="caution">
    <text evidence="7">The sequence shown here is derived from an EMBL/GenBank/DDBJ whole genome shotgun (WGS) entry which is preliminary data.</text>
</comment>
<feature type="transmembrane region" description="Helical" evidence="5">
    <location>
        <begin position="96"/>
        <end position="118"/>
    </location>
</feature>
<dbReference type="InterPro" id="IPR050367">
    <property type="entry name" value="APC_superfamily"/>
</dbReference>
<feature type="transmembrane region" description="Helical" evidence="5">
    <location>
        <begin position="409"/>
        <end position="428"/>
    </location>
</feature>
<feature type="transmembrane region" description="Helical" evidence="5">
    <location>
        <begin position="284"/>
        <end position="307"/>
    </location>
</feature>
<protein>
    <submittedName>
        <fullName evidence="7">Amino acid transporter</fullName>
    </submittedName>
</protein>
<comment type="subcellular location">
    <subcellularLocation>
        <location evidence="1">Membrane</location>
        <topology evidence="1">Multi-pass membrane protein</topology>
    </subcellularLocation>
</comment>
<dbReference type="Pfam" id="PF00324">
    <property type="entry name" value="AA_permease"/>
    <property type="match status" value="1"/>
</dbReference>
<evidence type="ECO:0000256" key="1">
    <source>
        <dbReference type="ARBA" id="ARBA00004141"/>
    </source>
</evidence>
<evidence type="ECO:0000313" key="8">
    <source>
        <dbReference type="Proteomes" id="UP000521922"/>
    </source>
</evidence>
<dbReference type="Gene3D" id="1.20.1740.10">
    <property type="entry name" value="Amino acid/polyamine transporter I"/>
    <property type="match status" value="1"/>
</dbReference>
<feature type="transmembrane region" description="Helical" evidence="5">
    <location>
        <begin position="345"/>
        <end position="363"/>
    </location>
</feature>
<evidence type="ECO:0000256" key="2">
    <source>
        <dbReference type="ARBA" id="ARBA00022692"/>
    </source>
</evidence>
<accession>A0A7Y9DQV7</accession>
<dbReference type="PIRSF" id="PIRSF006060">
    <property type="entry name" value="AA_transporter"/>
    <property type="match status" value="1"/>
</dbReference>
<evidence type="ECO:0000256" key="3">
    <source>
        <dbReference type="ARBA" id="ARBA00022989"/>
    </source>
</evidence>
<keyword evidence="4 5" id="KW-0472">Membrane</keyword>
<evidence type="ECO:0000256" key="4">
    <source>
        <dbReference type="ARBA" id="ARBA00023136"/>
    </source>
</evidence>
<dbReference type="AlphaFoldDB" id="A0A7Y9DQV7"/>
<dbReference type="EMBL" id="JACCBB010000002">
    <property type="protein sequence ID" value="NYD25129.1"/>
    <property type="molecule type" value="Genomic_DNA"/>
</dbReference>
<evidence type="ECO:0000313" key="7">
    <source>
        <dbReference type="EMBL" id="NYD25129.1"/>
    </source>
</evidence>
<reference evidence="7 8" key="1">
    <citation type="submission" date="2020-07" db="EMBL/GenBank/DDBJ databases">
        <title>Sequencing the genomes of 1000 actinobacteria strains.</title>
        <authorList>
            <person name="Klenk H.-P."/>
        </authorList>
    </citation>
    <scope>NUCLEOTIDE SEQUENCE [LARGE SCALE GENOMIC DNA]</scope>
    <source>
        <strain evidence="7 8">DSM 7487</strain>
    </source>
</reference>
<feature type="domain" description="Amino acid permease/ SLC12A" evidence="6">
    <location>
        <begin position="27"/>
        <end position="436"/>
    </location>
</feature>
<sequence>MPPAAATELPDTTYQLRGRMGTGGLLFTVLAFTAPLGVVYGFVSVNISFGIAVPAAFILVAVLVGLFALGFTAMTRAVPRPGAFYTYIREGLGRPLGLGGSFLALVTYGFNITSALVVGGIAVNNLIGAFTDGLSAPWWLWSLVLLVVAGGLSYFNVELSAKVLSVILVIEVLLVTIFDVRLIASGGVEGQSVAAWNPAHLLTPSLGVLLLFSIGVFNGFEATAIYRDEVRRPEVTIPRATYLAIGFLGVFYALSAYALILSAGASRAVEVAGKDPTAMMPDALLTYFGMFANQLISILLVTSFFASTLSLQNILSRYTHSLAVDGIFPRAIAAVHSRHGSPHRAAMALFGVLLTVLIVLIVFGGDANVLYAAAGGVAFYGMLLLLFLTGIAVITYFRRNRDGSVWRTLIAPVVALVGIGFALLTATFNMDLLVVGSPLLLLVLLLIPYASLVVGVLHALVLRRRRPDTYARIGRALE</sequence>
<evidence type="ECO:0000256" key="5">
    <source>
        <dbReference type="SAM" id="Phobius"/>
    </source>
</evidence>
<feature type="transmembrane region" description="Helical" evidence="5">
    <location>
        <begin position="164"/>
        <end position="184"/>
    </location>
</feature>
<proteinExistence type="predicted"/>
<dbReference type="PANTHER" id="PTHR42770">
    <property type="entry name" value="AMINO ACID TRANSPORTER-RELATED"/>
    <property type="match status" value="1"/>
</dbReference>
<feature type="transmembrane region" description="Helical" evidence="5">
    <location>
        <begin position="440"/>
        <end position="462"/>
    </location>
</feature>
<feature type="transmembrane region" description="Helical" evidence="5">
    <location>
        <begin position="199"/>
        <end position="220"/>
    </location>
</feature>
<organism evidence="7 8">
    <name type="scientific">Kineococcus aurantiacus</name>
    <dbReference type="NCBI Taxonomy" id="37633"/>
    <lineage>
        <taxon>Bacteria</taxon>
        <taxon>Bacillati</taxon>
        <taxon>Actinomycetota</taxon>
        <taxon>Actinomycetes</taxon>
        <taxon>Kineosporiales</taxon>
        <taxon>Kineosporiaceae</taxon>
        <taxon>Kineococcus</taxon>
    </lineage>
</organism>
<dbReference type="RefSeq" id="WP_179757319.1">
    <property type="nucleotide sequence ID" value="NZ_BAAAGN010000024.1"/>
</dbReference>
<feature type="transmembrane region" description="Helical" evidence="5">
    <location>
        <begin position="369"/>
        <end position="397"/>
    </location>
</feature>
<feature type="transmembrane region" description="Helical" evidence="5">
    <location>
        <begin position="241"/>
        <end position="264"/>
    </location>
</feature>
<dbReference type="GO" id="GO:0005886">
    <property type="term" value="C:plasma membrane"/>
    <property type="evidence" value="ECO:0007669"/>
    <property type="project" value="UniProtKB-SubCell"/>
</dbReference>
<feature type="transmembrane region" description="Helical" evidence="5">
    <location>
        <begin position="24"/>
        <end position="43"/>
    </location>
</feature>
<gene>
    <name evidence="7" type="ORF">BJ968_004738</name>
</gene>
<dbReference type="GO" id="GO:0022857">
    <property type="term" value="F:transmembrane transporter activity"/>
    <property type="evidence" value="ECO:0007669"/>
    <property type="project" value="InterPro"/>
</dbReference>
<feature type="transmembrane region" description="Helical" evidence="5">
    <location>
        <begin position="138"/>
        <end position="157"/>
    </location>
</feature>
<keyword evidence="2 5" id="KW-0812">Transmembrane</keyword>
<feature type="transmembrane region" description="Helical" evidence="5">
    <location>
        <begin position="49"/>
        <end position="75"/>
    </location>
</feature>
<dbReference type="Proteomes" id="UP000521922">
    <property type="component" value="Unassembled WGS sequence"/>
</dbReference>
<dbReference type="InterPro" id="IPR004841">
    <property type="entry name" value="AA-permease/SLC12A_dom"/>
</dbReference>
<name>A0A7Y9DQV7_9ACTN</name>
<keyword evidence="8" id="KW-1185">Reference proteome</keyword>
<keyword evidence="3 5" id="KW-1133">Transmembrane helix</keyword>